<dbReference type="SUPFAM" id="SSF51556">
    <property type="entry name" value="Metallo-dependent hydrolases"/>
    <property type="match status" value="1"/>
</dbReference>
<dbReference type="Pfam" id="PF01979">
    <property type="entry name" value="Amidohydro_1"/>
    <property type="match status" value="1"/>
</dbReference>
<dbReference type="InterPro" id="IPR011059">
    <property type="entry name" value="Metal-dep_hydrolase_composite"/>
</dbReference>
<dbReference type="Gene3D" id="2.30.40.10">
    <property type="entry name" value="Urease, subunit C, domain 1"/>
    <property type="match status" value="1"/>
</dbReference>
<proteinExistence type="predicted"/>
<organism evidence="2 3">
    <name type="scientific">Alteromonas australica</name>
    <dbReference type="NCBI Taxonomy" id="589873"/>
    <lineage>
        <taxon>Bacteria</taxon>
        <taxon>Pseudomonadati</taxon>
        <taxon>Pseudomonadota</taxon>
        <taxon>Gammaproteobacteria</taxon>
        <taxon>Alteromonadales</taxon>
        <taxon>Alteromonadaceae</taxon>
        <taxon>Alteromonas/Salinimonas group</taxon>
        <taxon>Alteromonas</taxon>
    </lineage>
</organism>
<dbReference type="InterPro" id="IPR051781">
    <property type="entry name" value="Metallo-dep_Hydrolase"/>
</dbReference>
<reference evidence="2 3" key="1">
    <citation type="submission" date="2014-06" db="EMBL/GenBank/DDBJ databases">
        <title>Genomes of Alteromonas australica, a world apart.</title>
        <authorList>
            <person name="Gonzaga A."/>
            <person name="Lopez-Perez M."/>
            <person name="Rodriguez-Valera F."/>
        </authorList>
    </citation>
    <scope>NUCLEOTIDE SEQUENCE [LARGE SCALE GENOMIC DNA]</scope>
    <source>
        <strain evidence="2 3">H 17</strain>
    </source>
</reference>
<dbReference type="InterPro" id="IPR006680">
    <property type="entry name" value="Amidohydro-rel"/>
</dbReference>
<protein>
    <submittedName>
        <fullName evidence="2">Amidohydrolase</fullName>
    </submittedName>
</protein>
<dbReference type="Gene3D" id="3.40.50.10910">
    <property type="entry name" value="Amidohydrolase"/>
    <property type="match status" value="1"/>
</dbReference>
<keyword evidence="2" id="KW-0378">Hydrolase</keyword>
<dbReference type="SUPFAM" id="SSF51338">
    <property type="entry name" value="Composite domain of metallo-dependent hydrolases"/>
    <property type="match status" value="1"/>
</dbReference>
<dbReference type="Proteomes" id="UP000056090">
    <property type="component" value="Chromosome"/>
</dbReference>
<feature type="domain" description="Amidohydrolase-related" evidence="1">
    <location>
        <begin position="338"/>
        <end position="670"/>
    </location>
</feature>
<evidence type="ECO:0000259" key="1">
    <source>
        <dbReference type="Pfam" id="PF01979"/>
    </source>
</evidence>
<dbReference type="KEGG" id="aal:EP13_11790"/>
<accession>A0A075NXB1</accession>
<keyword evidence="3" id="KW-1185">Reference proteome</keyword>
<gene>
    <name evidence="2" type="ORF">EP13_11790</name>
</gene>
<dbReference type="Gene3D" id="1.20.58.520">
    <property type="entry name" value="Amidohydrolase"/>
    <property type="match status" value="1"/>
</dbReference>
<dbReference type="RefSeq" id="WP_044057410.1">
    <property type="nucleotide sequence ID" value="NZ_CBCSKJ010000003.1"/>
</dbReference>
<name>A0A075NXB1_9ALTE</name>
<dbReference type="eggNOG" id="COG1228">
    <property type="taxonomic scope" value="Bacteria"/>
</dbReference>
<dbReference type="PANTHER" id="PTHR43135">
    <property type="entry name" value="ALPHA-D-RIBOSE 1-METHYLPHOSPHONATE 5-TRIPHOSPHATE DIPHOSPHATASE"/>
    <property type="match status" value="1"/>
</dbReference>
<dbReference type="EMBL" id="CP008849">
    <property type="protein sequence ID" value="AIF99309.1"/>
    <property type="molecule type" value="Genomic_DNA"/>
</dbReference>
<dbReference type="PANTHER" id="PTHR43135:SF3">
    <property type="entry name" value="ALPHA-D-RIBOSE 1-METHYLPHOSPHONATE 5-TRIPHOSPHATE DIPHOSPHATASE"/>
    <property type="match status" value="1"/>
</dbReference>
<dbReference type="InterPro" id="IPR032466">
    <property type="entry name" value="Metal_Hydrolase"/>
</dbReference>
<dbReference type="Gene3D" id="3.30.110.90">
    <property type="entry name" value="Amidohydrolase"/>
    <property type="match status" value="1"/>
</dbReference>
<dbReference type="AlphaFoldDB" id="A0A075NXB1"/>
<evidence type="ECO:0000313" key="2">
    <source>
        <dbReference type="EMBL" id="AIF99309.1"/>
    </source>
</evidence>
<sequence>MRLLLSTIIVACISACSGEVPGPEAKSQAEKLTREDPATFATYDVLFGGTNVGALTVTENGTKVSIDFGFSNNGRGASSQETILRSETGIPISWTITGKTTFGNQVNENFEMVDGRASWSSAAGSNNAEDGEMQNNERKPLYIAQDPSPYAYYVYAKTVLDAGGEPYPALPSGKVTVTALRQLDLNTDDEKIIKATLYAVGGIDLNPTYVLLDGQHAFLGVVSPRFAVLPNDLSQQDKALRELAANLNSERYENIASNVTHQYELPVRVNNVHIFNPHTLSLSPLSSVVVTDNTITAIEPAVKQPLPGEVTIEGNGGTVVAGLYDMHGHMGDNQALLNVMAGVTGVRDMGNEDDVLHALIDKIDSGTLIGPTITKSGFIEGVSDYSAATGELASTKDDALALIRDYADKGYWQIKIYNSMNGEWVPDMVKEAHDLGLRVAGHVPAFYRADQMIEAGYDELTHINQIMLGWVLSPEEDTRTLFRITGMKRFADLDLNSEKVRHTLNLMVENNIAHDPTAVIHEYAMTGRNGVTNNAVIDYIEHMPISVQRQAKSAMLNVADETEDKAYRAAFEKIMATLSLMHEKGIFLVPGTDMGGAFYLHRELELFEQIGMSPAEVLKRGSFDMAQYLGHQDRGAIEVGKTADFFLTPGDPTQELKAIKTVAMVVTQGKFFYPTEVYPEFGILPFTEIPNITEHNQ</sequence>
<dbReference type="GeneID" id="78255583"/>
<dbReference type="GO" id="GO:0016810">
    <property type="term" value="F:hydrolase activity, acting on carbon-nitrogen (but not peptide) bonds"/>
    <property type="evidence" value="ECO:0007669"/>
    <property type="project" value="InterPro"/>
</dbReference>
<evidence type="ECO:0000313" key="3">
    <source>
        <dbReference type="Proteomes" id="UP000056090"/>
    </source>
</evidence>